<evidence type="ECO:0000313" key="4">
    <source>
        <dbReference type="Proteomes" id="UP000011135"/>
    </source>
</evidence>
<dbReference type="Proteomes" id="UP000011135">
    <property type="component" value="Unassembled WGS sequence"/>
</dbReference>
<protein>
    <submittedName>
        <fullName evidence="3">TPR-repeat-containing protein</fullName>
    </submittedName>
</protein>
<evidence type="ECO:0000313" key="3">
    <source>
        <dbReference type="EMBL" id="ELR69051.1"/>
    </source>
</evidence>
<feature type="repeat" description="TPR" evidence="1">
    <location>
        <begin position="135"/>
        <end position="168"/>
    </location>
</feature>
<dbReference type="Gene3D" id="1.25.40.10">
    <property type="entry name" value="Tetratricopeptide repeat domain"/>
    <property type="match status" value="3"/>
</dbReference>
<dbReference type="Pfam" id="PF13181">
    <property type="entry name" value="TPR_8"/>
    <property type="match status" value="2"/>
</dbReference>
<dbReference type="AlphaFoldDB" id="L8JJG8"/>
<keyword evidence="2" id="KW-1133">Transmembrane helix</keyword>
<evidence type="ECO:0000256" key="1">
    <source>
        <dbReference type="PROSITE-ProRule" id="PRU00339"/>
    </source>
</evidence>
<dbReference type="eggNOG" id="COG0457">
    <property type="taxonomic scope" value="Bacteria"/>
</dbReference>
<dbReference type="PROSITE" id="PS50005">
    <property type="entry name" value="TPR"/>
    <property type="match status" value="2"/>
</dbReference>
<keyword evidence="1" id="KW-0802">TPR repeat</keyword>
<organism evidence="3 4">
    <name type="scientific">Fulvivirga imtechensis AK7</name>
    <dbReference type="NCBI Taxonomy" id="1237149"/>
    <lineage>
        <taxon>Bacteria</taxon>
        <taxon>Pseudomonadati</taxon>
        <taxon>Bacteroidota</taxon>
        <taxon>Cytophagia</taxon>
        <taxon>Cytophagales</taxon>
        <taxon>Fulvivirgaceae</taxon>
        <taxon>Fulvivirga</taxon>
    </lineage>
</organism>
<dbReference type="EMBL" id="AMZN01000084">
    <property type="protein sequence ID" value="ELR69051.1"/>
    <property type="molecule type" value="Genomic_DNA"/>
</dbReference>
<dbReference type="PANTHER" id="PTHR10098">
    <property type="entry name" value="RAPSYN-RELATED"/>
    <property type="match status" value="1"/>
</dbReference>
<dbReference type="InterPro" id="IPR019734">
    <property type="entry name" value="TPR_rpt"/>
</dbReference>
<proteinExistence type="predicted"/>
<sequence>MPRNIIFLTLYFTLNLSHSQSLNQLYNEALHSSDISFAKEVKSMALAQKDQQVLADSYHLIAYLEKQENNFFHAVINYMEAMKHYRELREYKSLARVVKNLGSIYRKSGFKNTGLKYFYDALSLAKQQRDSVETMYILYDIGQTFWDIDKLDSAILYYQKALEISKTLNSTFAGRIYNDMGMTYRGQGKYELAHQYYELAEQADKSITMRARTLNNRGYAHLLKGDTALAYRCFKQALSLDLNQVQERTLSFIYSNLGRMQTKRDSAIHFYESSFSYLKDKSFSMPAEYYGICKELESQYRAQGNETKALYYDQLQDTFTEDLIELQEKLQGLNMQYQVEAATWKIESDQKAEKLSAQNKILVLIVVALFLTVIGLVAFYYYSNKLRKYKRNWKKTKQDIYNEAKELQTVLKS</sequence>
<gene>
    <name evidence="3" type="ORF">C900_05440</name>
</gene>
<dbReference type="OrthoDB" id="1523646at2"/>
<keyword evidence="2" id="KW-0812">Transmembrane</keyword>
<dbReference type="SUPFAM" id="SSF48452">
    <property type="entry name" value="TPR-like"/>
    <property type="match status" value="1"/>
</dbReference>
<feature type="transmembrane region" description="Helical" evidence="2">
    <location>
        <begin position="361"/>
        <end position="382"/>
    </location>
</feature>
<dbReference type="SMART" id="SM00028">
    <property type="entry name" value="TPR"/>
    <property type="match status" value="5"/>
</dbReference>
<dbReference type="InterPro" id="IPR011990">
    <property type="entry name" value="TPR-like_helical_dom_sf"/>
</dbReference>
<evidence type="ECO:0000256" key="2">
    <source>
        <dbReference type="SAM" id="Phobius"/>
    </source>
</evidence>
<accession>L8JJG8</accession>
<name>L8JJG8_9BACT</name>
<dbReference type="STRING" id="1237149.C900_05440"/>
<keyword evidence="2" id="KW-0472">Membrane</keyword>
<dbReference type="RefSeq" id="WP_009582531.1">
    <property type="nucleotide sequence ID" value="NZ_AMZN01000084.1"/>
</dbReference>
<dbReference type="Pfam" id="PF13424">
    <property type="entry name" value="TPR_12"/>
    <property type="match status" value="1"/>
</dbReference>
<keyword evidence="4" id="KW-1185">Reference proteome</keyword>
<reference evidence="3 4" key="1">
    <citation type="submission" date="2012-12" db="EMBL/GenBank/DDBJ databases">
        <title>Genome assembly of Fulvivirga imtechensis AK7.</title>
        <authorList>
            <person name="Nupur N."/>
            <person name="Khatri I."/>
            <person name="Kumar R."/>
            <person name="Subramanian S."/>
            <person name="Pinnaka A."/>
        </authorList>
    </citation>
    <scope>NUCLEOTIDE SEQUENCE [LARGE SCALE GENOMIC DNA]</scope>
    <source>
        <strain evidence="3 4">AK7</strain>
    </source>
</reference>
<feature type="repeat" description="TPR" evidence="1">
    <location>
        <begin position="211"/>
        <end position="244"/>
    </location>
</feature>
<comment type="caution">
    <text evidence="3">The sequence shown here is derived from an EMBL/GenBank/DDBJ whole genome shotgun (WGS) entry which is preliminary data.</text>
</comment>